<name>B4EHJ4_BURCJ</name>
<dbReference type="KEGG" id="bcj:BCAM2345"/>
<gene>
    <name evidence="2" type="ORF">BCAM2345</name>
</gene>
<evidence type="ECO:0000313" key="2">
    <source>
        <dbReference type="EMBL" id="CAR56204.1"/>
    </source>
</evidence>
<dbReference type="AlphaFoldDB" id="B4EHJ4"/>
<evidence type="ECO:0000313" key="3">
    <source>
        <dbReference type="Proteomes" id="UP000001035"/>
    </source>
</evidence>
<dbReference type="EMBL" id="AM747721">
    <property type="protein sequence ID" value="CAR56204.1"/>
    <property type="molecule type" value="Genomic_DNA"/>
</dbReference>
<keyword evidence="3" id="KW-1185">Reference proteome</keyword>
<dbReference type="HOGENOM" id="CLU_1259456_0_0_4"/>
<proteinExistence type="predicted"/>
<reference evidence="2 3" key="1">
    <citation type="journal article" date="2009" name="J. Bacteriol.">
        <title>The genome of Burkholderia cenocepacia J2315, an epidemic pathogen of cystic fibrosis patients.</title>
        <authorList>
            <person name="Holden M.T."/>
            <person name="Seth-Smith H.M."/>
            <person name="Crossman L.C."/>
            <person name="Sebaihia M."/>
            <person name="Bentley S.D."/>
            <person name="Cerdeno-Tarraga A.M."/>
            <person name="Thomson N.R."/>
            <person name="Bason N."/>
            <person name="Quail M.A."/>
            <person name="Sharp S."/>
            <person name="Cherevach I."/>
            <person name="Churcher C."/>
            <person name="Goodhead I."/>
            <person name="Hauser H."/>
            <person name="Holroyd N."/>
            <person name="Mungall K."/>
            <person name="Scott P."/>
            <person name="Walker D."/>
            <person name="White B."/>
            <person name="Rose H."/>
            <person name="Iversen P."/>
            <person name="Mil-Homens D."/>
            <person name="Rocha E.P."/>
            <person name="Fialho A.M."/>
            <person name="Baldwin A."/>
            <person name="Dowson C."/>
            <person name="Barrell B.G."/>
            <person name="Govan J.R."/>
            <person name="Vandamme P."/>
            <person name="Hart C.A."/>
            <person name="Mahenthiralingam E."/>
            <person name="Parkhill J."/>
        </authorList>
    </citation>
    <scope>NUCLEOTIDE SEQUENCE [LARGE SCALE GENOMIC DNA]</scope>
    <source>
        <strain evidence="3">ATCC BAA-245 / DSM 16553 / LMG 16656 / NCTC 13227 / J2315 / CF5610</strain>
    </source>
</reference>
<feature type="region of interest" description="Disordered" evidence="1">
    <location>
        <begin position="1"/>
        <end position="32"/>
    </location>
</feature>
<dbReference type="Proteomes" id="UP000001035">
    <property type="component" value="Chromosome 2"/>
</dbReference>
<feature type="compositionally biased region" description="Basic and acidic residues" evidence="1">
    <location>
        <begin position="11"/>
        <end position="20"/>
    </location>
</feature>
<protein>
    <submittedName>
        <fullName evidence="2">Uncharacterized protein</fullName>
    </submittedName>
</protein>
<evidence type="ECO:0000256" key="1">
    <source>
        <dbReference type="SAM" id="MobiDB-lite"/>
    </source>
</evidence>
<sequence>MAAYTTTLSDESGRRADTRDGANPSKPRKPAAHTACTALARGGFPLRSRDAYCTWNFGDVRTVPVTVQSGVSTELLNASDEFASLHAVTTLLGPQVPSSVTLTFTLLIDSCVVLSACPVHGDVLLALPLIRPHVAPPANVVDVMLTMPVDVIVPLKVAVQLALIDPLLRFVSPVAENGSPFGFIGWPSARETVTAKAGAAETAVKATAATSDTILRMLI</sequence>
<organism evidence="2 3">
    <name type="scientific">Burkholderia cenocepacia (strain ATCC BAA-245 / DSM 16553 / LMG 16656 / NCTC 13227 / J2315 / CF5610)</name>
    <name type="common">Burkholderia cepacia (strain J2315)</name>
    <dbReference type="NCBI Taxonomy" id="216591"/>
    <lineage>
        <taxon>Bacteria</taxon>
        <taxon>Pseudomonadati</taxon>
        <taxon>Pseudomonadota</taxon>
        <taxon>Betaproteobacteria</taxon>
        <taxon>Burkholderiales</taxon>
        <taxon>Burkholderiaceae</taxon>
        <taxon>Burkholderia</taxon>
        <taxon>Burkholderia cepacia complex</taxon>
    </lineage>
</organism>
<accession>B4EHJ4</accession>
<dbReference type="eggNOG" id="ENOG502ZPAU">
    <property type="taxonomic scope" value="Bacteria"/>
</dbReference>
<feature type="compositionally biased region" description="Polar residues" evidence="1">
    <location>
        <begin position="1"/>
        <end position="10"/>
    </location>
</feature>